<gene>
    <name evidence="1" type="ORF">E1I69_19160</name>
</gene>
<evidence type="ECO:0000313" key="1">
    <source>
        <dbReference type="EMBL" id="THE10335.1"/>
    </source>
</evidence>
<organism evidence="1 2">
    <name type="scientific">Bacillus timonensis</name>
    <dbReference type="NCBI Taxonomy" id="1033734"/>
    <lineage>
        <taxon>Bacteria</taxon>
        <taxon>Bacillati</taxon>
        <taxon>Bacillota</taxon>
        <taxon>Bacilli</taxon>
        <taxon>Bacillales</taxon>
        <taxon>Bacillaceae</taxon>
        <taxon>Bacillus</taxon>
    </lineage>
</organism>
<comment type="caution">
    <text evidence="1">The sequence shown here is derived from an EMBL/GenBank/DDBJ whole genome shotgun (WGS) entry which is preliminary data.</text>
</comment>
<keyword evidence="2" id="KW-1185">Reference proteome</keyword>
<dbReference type="Proteomes" id="UP000306477">
    <property type="component" value="Unassembled WGS sequence"/>
</dbReference>
<dbReference type="PROSITE" id="PS51257">
    <property type="entry name" value="PROKAR_LIPOPROTEIN"/>
    <property type="match status" value="1"/>
</dbReference>
<reference evidence="1 2" key="1">
    <citation type="journal article" date="2019" name="Indoor Air">
        <title>Impacts of indoor surface finishes on bacterial viability.</title>
        <authorList>
            <person name="Hu J."/>
            <person name="Maamar S.B."/>
            <person name="Glawe A.J."/>
            <person name="Gottel N."/>
            <person name="Gilbert J.A."/>
            <person name="Hartmann E.M."/>
        </authorList>
    </citation>
    <scope>NUCLEOTIDE SEQUENCE [LARGE SCALE GENOMIC DNA]</scope>
    <source>
        <strain evidence="1 2">AF060A6</strain>
    </source>
</reference>
<evidence type="ECO:0000313" key="2">
    <source>
        <dbReference type="Proteomes" id="UP000306477"/>
    </source>
</evidence>
<evidence type="ECO:0008006" key="3">
    <source>
        <dbReference type="Google" id="ProtNLM"/>
    </source>
</evidence>
<proteinExistence type="predicted"/>
<dbReference type="AlphaFoldDB" id="A0A4S3PML6"/>
<protein>
    <recommendedName>
        <fullName evidence="3">Lipoprotein</fullName>
    </recommendedName>
</protein>
<accession>A0A4S3PML6</accession>
<name>A0A4S3PML6_9BACI</name>
<dbReference type="RefSeq" id="WP_136381175.1">
    <property type="nucleotide sequence ID" value="NZ_SLUB01000049.1"/>
</dbReference>
<sequence length="319" mass="36438">MYRFNWLFLLSGFVFMILSGCSNDNLSEKEESPKAPATKQEQQAIKIDPNAIIKESGIESYIPSDAQNAEIEVVSLTGKNQPEVLVAYSLNDENTSLQSKIVVSQYNPSFKEWEIILNEEEVGEYHYIEPIGRLSVFDNKLEQPVFRLNAGGSGSPDWVAVLLYDKDSKDFYFKRLAAEHVYSGISVLDDKKTIEFDGVTLKERFTWKTNDFDHRTLLKNPKIDGEVTHTIRYSFRDNMDYESTYTSNVENNSVIPAKIGDTIALIREDIGEDLDVYFAGEGLKEISPFYYEVADLDKDCTITFRTESSDWITYSFVSE</sequence>
<dbReference type="EMBL" id="SLUB01000049">
    <property type="protein sequence ID" value="THE10335.1"/>
    <property type="molecule type" value="Genomic_DNA"/>
</dbReference>